<feature type="compositionally biased region" description="Low complexity" evidence="1">
    <location>
        <begin position="428"/>
        <end position="441"/>
    </location>
</feature>
<feature type="compositionally biased region" description="Basic and acidic residues" evidence="1">
    <location>
        <begin position="443"/>
        <end position="459"/>
    </location>
</feature>
<dbReference type="Pfam" id="PF16091">
    <property type="entry name" value="DUF4820"/>
    <property type="match status" value="1"/>
</dbReference>
<sequence>MISTENMPPRTPVPQRGRGRLEHVGEQVASCPLGQILIRGADRLLWTVEASVQWFVESKEPEKNDSPPETSPRPDLVRPLPWILFLPLLVCLRLVKTAAELVASLRGREPPRPLQVVRYLRVRRRRLRAVKYHGLRNFESWQRVERNRQAEGESLVLKVFSVGPLAKLATFTGLDRVFSFLRGAAPIQPGKRKTGVEDDESSDDNEDLLEKIKRICHNYTSDEDPDYEPREEEDQSDNSVSSEENETDDETQHQATVVIETIPNTVDQKSNELATSASQDENPSATVVTTIAANHQTAVATSDIAFQREKPETPDSDTQTVIGTSPEDVAADDDSVKCQREELDDSSLSLDSTEACSESTSQTFYSPINSSCVTPEPKSSGPVTSIMAQELQTPESAEVLPKPPEGEPEVSPSELSDNLVPLPTLTKSSGGSNVSGAVSSSKDVNEDVKGKSKFSDFFKKKSQSHKS</sequence>
<dbReference type="Proteomes" id="UP000235965">
    <property type="component" value="Unassembled WGS sequence"/>
</dbReference>
<feature type="region of interest" description="Disordered" evidence="1">
    <location>
        <begin position="302"/>
        <end position="467"/>
    </location>
</feature>
<feature type="compositionally biased region" description="Polar residues" evidence="1">
    <location>
        <begin position="381"/>
        <end position="395"/>
    </location>
</feature>
<feature type="compositionally biased region" description="Acidic residues" evidence="1">
    <location>
        <begin position="221"/>
        <end position="236"/>
    </location>
</feature>
<dbReference type="AlphaFoldDB" id="A0A2J7R5G7"/>
<name>A0A2J7R5G7_9NEOP</name>
<gene>
    <name evidence="2" type="ORF">B7P43_G12742</name>
</gene>
<dbReference type="InParanoid" id="A0A2J7R5G7"/>
<reference evidence="2 3" key="1">
    <citation type="submission" date="2017-12" db="EMBL/GenBank/DDBJ databases">
        <title>Hemimetabolous genomes reveal molecular basis of termite eusociality.</title>
        <authorList>
            <person name="Harrison M.C."/>
            <person name="Jongepier E."/>
            <person name="Robertson H.M."/>
            <person name="Arning N."/>
            <person name="Bitard-Feildel T."/>
            <person name="Chao H."/>
            <person name="Childers C.P."/>
            <person name="Dinh H."/>
            <person name="Doddapaneni H."/>
            <person name="Dugan S."/>
            <person name="Gowin J."/>
            <person name="Greiner C."/>
            <person name="Han Y."/>
            <person name="Hu H."/>
            <person name="Hughes D.S.T."/>
            <person name="Huylmans A.-K."/>
            <person name="Kemena C."/>
            <person name="Kremer L.P.M."/>
            <person name="Lee S.L."/>
            <person name="Lopez-Ezquerra A."/>
            <person name="Mallet L."/>
            <person name="Monroy-Kuhn J.M."/>
            <person name="Moser A."/>
            <person name="Murali S.C."/>
            <person name="Muzny D.M."/>
            <person name="Otani S."/>
            <person name="Piulachs M.-D."/>
            <person name="Poelchau M."/>
            <person name="Qu J."/>
            <person name="Schaub F."/>
            <person name="Wada-Katsumata A."/>
            <person name="Worley K.C."/>
            <person name="Xie Q."/>
            <person name="Ylla G."/>
            <person name="Poulsen M."/>
            <person name="Gibbs R.A."/>
            <person name="Schal C."/>
            <person name="Richards S."/>
            <person name="Belles X."/>
            <person name="Korb J."/>
            <person name="Bornberg-Bauer E."/>
        </authorList>
    </citation>
    <scope>NUCLEOTIDE SEQUENCE [LARGE SCALE GENOMIC DNA]</scope>
    <source>
        <tissue evidence="2">Whole body</tissue>
    </source>
</reference>
<accession>A0A2J7R5G7</accession>
<proteinExistence type="predicted"/>
<keyword evidence="3" id="KW-1185">Reference proteome</keyword>
<comment type="caution">
    <text evidence="2">The sequence shown here is derived from an EMBL/GenBank/DDBJ whole genome shotgun (WGS) entry which is preliminary data.</text>
</comment>
<dbReference type="EMBL" id="NEVH01006994">
    <property type="protein sequence ID" value="PNF36071.1"/>
    <property type="molecule type" value="Genomic_DNA"/>
</dbReference>
<dbReference type="InterPro" id="IPR032150">
    <property type="entry name" value="DUF4820"/>
</dbReference>
<feature type="compositionally biased region" description="Polar residues" evidence="1">
    <location>
        <begin position="354"/>
        <end position="373"/>
    </location>
</feature>
<evidence type="ECO:0000256" key="1">
    <source>
        <dbReference type="SAM" id="MobiDB-lite"/>
    </source>
</evidence>
<evidence type="ECO:0000313" key="2">
    <source>
        <dbReference type="EMBL" id="PNF36071.1"/>
    </source>
</evidence>
<evidence type="ECO:0000313" key="3">
    <source>
        <dbReference type="Proteomes" id="UP000235965"/>
    </source>
</evidence>
<dbReference type="OrthoDB" id="7398970at2759"/>
<feature type="region of interest" description="Disordered" evidence="1">
    <location>
        <begin position="218"/>
        <end position="284"/>
    </location>
</feature>
<organism evidence="2 3">
    <name type="scientific">Cryptotermes secundus</name>
    <dbReference type="NCBI Taxonomy" id="105785"/>
    <lineage>
        <taxon>Eukaryota</taxon>
        <taxon>Metazoa</taxon>
        <taxon>Ecdysozoa</taxon>
        <taxon>Arthropoda</taxon>
        <taxon>Hexapoda</taxon>
        <taxon>Insecta</taxon>
        <taxon>Pterygota</taxon>
        <taxon>Neoptera</taxon>
        <taxon>Polyneoptera</taxon>
        <taxon>Dictyoptera</taxon>
        <taxon>Blattodea</taxon>
        <taxon>Blattoidea</taxon>
        <taxon>Termitoidae</taxon>
        <taxon>Kalotermitidae</taxon>
        <taxon>Cryptotermitinae</taxon>
        <taxon>Cryptotermes</taxon>
    </lineage>
</organism>
<feature type="compositionally biased region" description="Polar residues" evidence="1">
    <location>
        <begin position="262"/>
        <end position="284"/>
    </location>
</feature>
<protein>
    <submittedName>
        <fullName evidence="2">Uncharacterized protein</fullName>
    </submittedName>
</protein>